<keyword evidence="1" id="KW-0472">Membrane</keyword>
<dbReference type="RefSeq" id="WP_369753850.1">
    <property type="nucleotide sequence ID" value="NZ_CP165625.1"/>
</dbReference>
<proteinExistence type="predicted"/>
<organism evidence="2">
    <name type="scientific">Flavobacterium sp. WC2409</name>
    <dbReference type="NCBI Taxonomy" id="3234139"/>
    <lineage>
        <taxon>Bacteria</taxon>
        <taxon>Pseudomonadati</taxon>
        <taxon>Bacteroidota</taxon>
        <taxon>Flavobacteriia</taxon>
        <taxon>Flavobacteriales</taxon>
        <taxon>Flavobacteriaceae</taxon>
        <taxon>Flavobacterium</taxon>
    </lineage>
</organism>
<gene>
    <name evidence="2" type="ORF">AB3G34_06555</name>
</gene>
<keyword evidence="1" id="KW-0812">Transmembrane</keyword>
<dbReference type="EMBL" id="CP165625">
    <property type="protein sequence ID" value="XDU96773.1"/>
    <property type="molecule type" value="Genomic_DNA"/>
</dbReference>
<evidence type="ECO:0000256" key="1">
    <source>
        <dbReference type="SAM" id="Phobius"/>
    </source>
</evidence>
<sequence length="87" mass="9118">MKVSVGKCTDSFTKDLLLSSKAFLARILDSEKAEIFGSSEFDSIILVEELGEIIFSGSVLTATSIVFVTGISAVLTGSVALVLSAIE</sequence>
<name>A0AB39W6T8_9FLAO</name>
<keyword evidence="1" id="KW-1133">Transmembrane helix</keyword>
<accession>A0AB39W6T8</accession>
<reference evidence="2" key="1">
    <citation type="submission" date="2024-07" db="EMBL/GenBank/DDBJ databases">
        <authorList>
            <person name="Biller S.J."/>
        </authorList>
    </citation>
    <scope>NUCLEOTIDE SEQUENCE</scope>
    <source>
        <strain evidence="2">WC2409</strain>
    </source>
</reference>
<evidence type="ECO:0000313" key="2">
    <source>
        <dbReference type="EMBL" id="XDU96773.1"/>
    </source>
</evidence>
<protein>
    <submittedName>
        <fullName evidence="2">Uncharacterized protein</fullName>
    </submittedName>
</protein>
<dbReference type="AlphaFoldDB" id="A0AB39W6T8"/>
<feature type="transmembrane region" description="Helical" evidence="1">
    <location>
        <begin position="65"/>
        <end position="86"/>
    </location>
</feature>